<evidence type="ECO:0000256" key="1">
    <source>
        <dbReference type="SAM" id="Phobius"/>
    </source>
</evidence>
<evidence type="ECO:0000313" key="2">
    <source>
        <dbReference type="EMBL" id="MEV4286444.1"/>
    </source>
</evidence>
<organism evidence="2 3">
    <name type="scientific">Nonomuraea bangladeshensis</name>
    <dbReference type="NCBI Taxonomy" id="404385"/>
    <lineage>
        <taxon>Bacteria</taxon>
        <taxon>Bacillati</taxon>
        <taxon>Actinomycetota</taxon>
        <taxon>Actinomycetes</taxon>
        <taxon>Streptosporangiales</taxon>
        <taxon>Streptosporangiaceae</taxon>
        <taxon>Nonomuraea</taxon>
    </lineage>
</organism>
<comment type="caution">
    <text evidence="2">The sequence shown here is derived from an EMBL/GenBank/DDBJ whole genome shotgun (WGS) entry which is preliminary data.</text>
</comment>
<proteinExistence type="predicted"/>
<dbReference type="EMBL" id="JBFARM010000004">
    <property type="protein sequence ID" value="MEV4286444.1"/>
    <property type="molecule type" value="Genomic_DNA"/>
</dbReference>
<dbReference type="Proteomes" id="UP001552427">
    <property type="component" value="Unassembled WGS sequence"/>
</dbReference>
<gene>
    <name evidence="2" type="ORF">AB0K40_13160</name>
</gene>
<accession>A0ABV3H1Q0</accession>
<keyword evidence="1" id="KW-0812">Transmembrane</keyword>
<keyword evidence="1" id="KW-1133">Transmembrane helix</keyword>
<keyword evidence="3" id="KW-1185">Reference proteome</keyword>
<feature type="transmembrane region" description="Helical" evidence="1">
    <location>
        <begin position="65"/>
        <end position="95"/>
    </location>
</feature>
<evidence type="ECO:0000313" key="3">
    <source>
        <dbReference type="Proteomes" id="UP001552427"/>
    </source>
</evidence>
<name>A0ABV3H1Q0_9ACTN</name>
<reference evidence="2 3" key="1">
    <citation type="submission" date="2024-06" db="EMBL/GenBank/DDBJ databases">
        <title>The Natural Products Discovery Center: Release of the First 8490 Sequenced Strains for Exploring Actinobacteria Biosynthetic Diversity.</title>
        <authorList>
            <person name="Kalkreuter E."/>
            <person name="Kautsar S.A."/>
            <person name="Yang D."/>
            <person name="Bader C.D."/>
            <person name="Teijaro C.N."/>
            <person name="Fluegel L."/>
            <person name="Davis C.M."/>
            <person name="Simpson J.R."/>
            <person name="Lauterbach L."/>
            <person name="Steele A.D."/>
            <person name="Gui C."/>
            <person name="Meng S."/>
            <person name="Li G."/>
            <person name="Viehrig K."/>
            <person name="Ye F."/>
            <person name="Su P."/>
            <person name="Kiefer A.F."/>
            <person name="Nichols A."/>
            <person name="Cepeda A.J."/>
            <person name="Yan W."/>
            <person name="Fan B."/>
            <person name="Jiang Y."/>
            <person name="Adhikari A."/>
            <person name="Zheng C.-J."/>
            <person name="Schuster L."/>
            <person name="Cowan T.M."/>
            <person name="Smanski M.J."/>
            <person name="Chevrette M.G."/>
            <person name="De Carvalho L.P.S."/>
            <person name="Shen B."/>
        </authorList>
    </citation>
    <scope>NUCLEOTIDE SEQUENCE [LARGE SCALE GENOMIC DNA]</scope>
    <source>
        <strain evidence="2 3">NPDC049574</strain>
    </source>
</reference>
<protein>
    <submittedName>
        <fullName evidence="2">Uncharacterized protein</fullName>
    </submittedName>
</protein>
<keyword evidence="1" id="KW-0472">Membrane</keyword>
<dbReference type="RefSeq" id="WP_364448635.1">
    <property type="nucleotide sequence ID" value="NZ_JBFARM010000004.1"/>
</dbReference>
<sequence length="97" mass="11024">MSDLVPTGDLAPIDDGYVPNNPYDYADAYKRGPEWLEAVPEYGPTNGVKDRIDRAWSLVIRWPRYAALFFLFMTYSFWRSAFMLGTAVLLIVALVGK</sequence>